<evidence type="ECO:0000313" key="4">
    <source>
        <dbReference type="Proteomes" id="UP001524383"/>
    </source>
</evidence>
<dbReference type="InterPro" id="IPR036513">
    <property type="entry name" value="STAS_dom_sf"/>
</dbReference>
<dbReference type="Pfam" id="PF01740">
    <property type="entry name" value="STAS"/>
    <property type="match status" value="1"/>
</dbReference>
<feature type="domain" description="STAS" evidence="2">
    <location>
        <begin position="2"/>
        <end position="111"/>
    </location>
</feature>
<dbReference type="Proteomes" id="UP001524383">
    <property type="component" value="Unassembled WGS sequence"/>
</dbReference>
<evidence type="ECO:0000313" key="3">
    <source>
        <dbReference type="EMBL" id="MCQ1538065.1"/>
    </source>
</evidence>
<name>A0ABD4TL82_9EURY</name>
<accession>A0ABD4TL82</accession>
<dbReference type="CDD" id="cd07043">
    <property type="entry name" value="STAS_anti-anti-sigma_factors"/>
    <property type="match status" value="1"/>
</dbReference>
<evidence type="ECO:0000259" key="2">
    <source>
        <dbReference type="PROSITE" id="PS50801"/>
    </source>
</evidence>
<proteinExistence type="inferred from homology"/>
<dbReference type="SUPFAM" id="SSF52091">
    <property type="entry name" value="SpoIIaa-like"/>
    <property type="match status" value="1"/>
</dbReference>
<dbReference type="NCBIfam" id="TIGR00377">
    <property type="entry name" value="ant_ant_sig"/>
    <property type="match status" value="1"/>
</dbReference>
<dbReference type="RefSeq" id="WP_255331997.1">
    <property type="nucleotide sequence ID" value="NZ_VOTZ01000005.1"/>
</dbReference>
<dbReference type="InterPro" id="IPR003658">
    <property type="entry name" value="Anti-sigma_ant"/>
</dbReference>
<gene>
    <name evidence="3" type="ORF">FTO68_03540</name>
</gene>
<dbReference type="PROSITE" id="PS50801">
    <property type="entry name" value="STAS"/>
    <property type="match status" value="1"/>
</dbReference>
<organism evidence="3 4">
    <name type="scientific">Methanocalculus taiwanensis</name>
    <dbReference type="NCBI Taxonomy" id="106207"/>
    <lineage>
        <taxon>Archaea</taxon>
        <taxon>Methanobacteriati</taxon>
        <taxon>Methanobacteriota</taxon>
        <taxon>Stenosarchaea group</taxon>
        <taxon>Methanomicrobia</taxon>
        <taxon>Methanomicrobiales</taxon>
        <taxon>Methanocalculaceae</taxon>
        <taxon>Methanocalculus</taxon>
    </lineage>
</organism>
<dbReference type="InterPro" id="IPR002645">
    <property type="entry name" value="STAS_dom"/>
</dbReference>
<sequence>MMEITIADSQGVRFADVSGRIDSKTAPEVENILRSFTGEQEGNVIVNCSGLEYISSGGLRALLIIEKEMKGSGRHLILCGLRTDVEKIFRLTGFTSIFTIEKTVGDAIEHLR</sequence>
<dbReference type="AlphaFoldDB" id="A0ABD4TL82"/>
<keyword evidence="4" id="KW-1185">Reference proteome</keyword>
<evidence type="ECO:0000256" key="1">
    <source>
        <dbReference type="ARBA" id="ARBA00009013"/>
    </source>
</evidence>
<dbReference type="PANTHER" id="PTHR33495:SF14">
    <property type="entry name" value="ANTI-SIGMA FACTOR ANTAGONIST"/>
    <property type="match status" value="1"/>
</dbReference>
<protein>
    <submittedName>
        <fullName evidence="3">STAS domain-containing protein</fullName>
    </submittedName>
</protein>
<dbReference type="PANTHER" id="PTHR33495">
    <property type="entry name" value="ANTI-SIGMA FACTOR ANTAGONIST TM_1081-RELATED-RELATED"/>
    <property type="match status" value="1"/>
</dbReference>
<dbReference type="Gene3D" id="3.30.750.24">
    <property type="entry name" value="STAS domain"/>
    <property type="match status" value="1"/>
</dbReference>
<comment type="similarity">
    <text evidence="1">Belongs to the anti-sigma-factor antagonist family.</text>
</comment>
<dbReference type="EMBL" id="VOTZ01000005">
    <property type="protein sequence ID" value="MCQ1538065.1"/>
    <property type="molecule type" value="Genomic_DNA"/>
</dbReference>
<comment type="caution">
    <text evidence="3">The sequence shown here is derived from an EMBL/GenBank/DDBJ whole genome shotgun (WGS) entry which is preliminary data.</text>
</comment>
<reference evidence="3 4" key="1">
    <citation type="submission" date="2019-08" db="EMBL/GenBank/DDBJ databases">
        <authorList>
            <person name="Chen S.-C."/>
            <person name="Lai M.-C."/>
            <person name="You Y.-T."/>
        </authorList>
    </citation>
    <scope>NUCLEOTIDE SEQUENCE [LARGE SCALE GENOMIC DNA]</scope>
    <source>
        <strain evidence="3 4">P2F9704a</strain>
    </source>
</reference>